<organism evidence="1 2">
    <name type="scientific">Meripilus lineatus</name>
    <dbReference type="NCBI Taxonomy" id="2056292"/>
    <lineage>
        <taxon>Eukaryota</taxon>
        <taxon>Fungi</taxon>
        <taxon>Dikarya</taxon>
        <taxon>Basidiomycota</taxon>
        <taxon>Agaricomycotina</taxon>
        <taxon>Agaricomycetes</taxon>
        <taxon>Polyporales</taxon>
        <taxon>Meripilaceae</taxon>
        <taxon>Meripilus</taxon>
    </lineage>
</organism>
<reference evidence="1" key="1">
    <citation type="submission" date="2022-07" db="EMBL/GenBank/DDBJ databases">
        <title>Genome Sequence of Physisporinus lineatus.</title>
        <authorList>
            <person name="Buettner E."/>
        </authorList>
    </citation>
    <scope>NUCLEOTIDE SEQUENCE</scope>
    <source>
        <strain evidence="1">VT162</strain>
    </source>
</reference>
<dbReference type="AlphaFoldDB" id="A0AAD5UQK1"/>
<proteinExistence type="predicted"/>
<name>A0AAD5UQK1_9APHY</name>
<dbReference type="EMBL" id="JANAWD010001235">
    <property type="protein sequence ID" value="KAJ3473851.1"/>
    <property type="molecule type" value="Genomic_DNA"/>
</dbReference>
<evidence type="ECO:0000313" key="2">
    <source>
        <dbReference type="Proteomes" id="UP001212997"/>
    </source>
</evidence>
<sequence length="104" mass="11329">MPSMLVPYPTSNTLSSSTVFAPFSFPKDHRHAKKMKAIDVALLVLALALALVLVSHPSLSQLRDRIHSPSPSAPEYLSTAMTVPVPLSEALKRVLWPEHGPGFM</sequence>
<evidence type="ECO:0000313" key="1">
    <source>
        <dbReference type="EMBL" id="KAJ3473851.1"/>
    </source>
</evidence>
<comment type="caution">
    <text evidence="1">The sequence shown here is derived from an EMBL/GenBank/DDBJ whole genome shotgun (WGS) entry which is preliminary data.</text>
</comment>
<protein>
    <submittedName>
        <fullName evidence="1">Uncharacterized protein</fullName>
    </submittedName>
</protein>
<accession>A0AAD5UQK1</accession>
<keyword evidence="2" id="KW-1185">Reference proteome</keyword>
<gene>
    <name evidence="1" type="ORF">NLI96_g12790</name>
</gene>
<dbReference type="Proteomes" id="UP001212997">
    <property type="component" value="Unassembled WGS sequence"/>
</dbReference>